<proteinExistence type="predicted"/>
<keyword evidence="2" id="KW-1185">Reference proteome</keyword>
<name>A0A8S1QE18_PARPR</name>
<comment type="caution">
    <text evidence="1">The sequence shown here is derived from an EMBL/GenBank/DDBJ whole genome shotgun (WGS) entry which is preliminary data.</text>
</comment>
<protein>
    <submittedName>
        <fullName evidence="1">Uncharacterized protein</fullName>
    </submittedName>
</protein>
<dbReference type="Proteomes" id="UP000688137">
    <property type="component" value="Unassembled WGS sequence"/>
</dbReference>
<dbReference type="AlphaFoldDB" id="A0A8S1QE18"/>
<organism evidence="1 2">
    <name type="scientific">Paramecium primaurelia</name>
    <dbReference type="NCBI Taxonomy" id="5886"/>
    <lineage>
        <taxon>Eukaryota</taxon>
        <taxon>Sar</taxon>
        <taxon>Alveolata</taxon>
        <taxon>Ciliophora</taxon>
        <taxon>Intramacronucleata</taxon>
        <taxon>Oligohymenophorea</taxon>
        <taxon>Peniculida</taxon>
        <taxon>Parameciidae</taxon>
        <taxon>Paramecium</taxon>
    </lineage>
</organism>
<evidence type="ECO:0000313" key="1">
    <source>
        <dbReference type="EMBL" id="CAD8114042.1"/>
    </source>
</evidence>
<evidence type="ECO:0000313" key="2">
    <source>
        <dbReference type="Proteomes" id="UP000688137"/>
    </source>
</evidence>
<accession>A0A8S1QE18</accession>
<dbReference type="EMBL" id="CAJJDM010000162">
    <property type="protein sequence ID" value="CAD8114042.1"/>
    <property type="molecule type" value="Genomic_DNA"/>
</dbReference>
<reference evidence="1" key="1">
    <citation type="submission" date="2021-01" db="EMBL/GenBank/DDBJ databases">
        <authorList>
            <consortium name="Genoscope - CEA"/>
            <person name="William W."/>
        </authorList>
    </citation>
    <scope>NUCLEOTIDE SEQUENCE</scope>
</reference>
<sequence>MTKNIQDSVNERNLYKQLFKVEKQDAFKNYETIRDDEQLLIQQKEIEYLSTIEQAKLINIIDLLDNKNFFSKYSIFSQQKYDKTTMMTDNIHIKLSSNDFNFVGTVLQMKIFTVFEFYETFINFYNEEQIQKQRELDGIYNNDSFAFDIYESSYSYPQI</sequence>
<gene>
    <name evidence="1" type="ORF">PPRIM_AZ9-3.1.T1570118</name>
</gene>